<feature type="domain" description="Nitroreductase" evidence="6">
    <location>
        <begin position="8"/>
        <end position="65"/>
    </location>
</feature>
<keyword evidence="3" id="KW-0285">Flavoprotein</keyword>
<accession>W7UYC6</accession>
<evidence type="ECO:0000313" key="7">
    <source>
        <dbReference type="EMBL" id="EWM53645.1"/>
    </source>
</evidence>
<gene>
    <name evidence="7" type="ORF">RF007C_06185</name>
</gene>
<dbReference type="OrthoDB" id="9812105at2"/>
<dbReference type="PANTHER" id="PTHR43673:SF2">
    <property type="entry name" value="NITROREDUCTASE"/>
    <property type="match status" value="1"/>
</dbReference>
<evidence type="ECO:0000313" key="8">
    <source>
        <dbReference type="Proteomes" id="UP000019365"/>
    </source>
</evidence>
<dbReference type="Proteomes" id="UP000019365">
    <property type="component" value="Unassembled WGS sequence"/>
</dbReference>
<dbReference type="SUPFAM" id="SSF55469">
    <property type="entry name" value="FMN-dependent nitroreductase-like"/>
    <property type="match status" value="1"/>
</dbReference>
<dbReference type="Gene3D" id="3.40.109.10">
    <property type="entry name" value="NADH Oxidase"/>
    <property type="match status" value="1"/>
</dbReference>
<evidence type="ECO:0000256" key="4">
    <source>
        <dbReference type="ARBA" id="ARBA00022643"/>
    </source>
</evidence>
<comment type="cofactor">
    <cofactor evidence="1">
        <name>FMN</name>
        <dbReference type="ChEBI" id="CHEBI:58210"/>
    </cofactor>
</comment>
<comment type="similarity">
    <text evidence="2">Belongs to the nitroreductase family.</text>
</comment>
<dbReference type="AlphaFoldDB" id="W7UYC6"/>
<dbReference type="EMBL" id="ATAX01000024">
    <property type="protein sequence ID" value="EWM53645.1"/>
    <property type="molecule type" value="Genomic_DNA"/>
</dbReference>
<dbReference type="InterPro" id="IPR000415">
    <property type="entry name" value="Nitroreductase-like"/>
</dbReference>
<evidence type="ECO:0000256" key="2">
    <source>
        <dbReference type="ARBA" id="ARBA00007118"/>
    </source>
</evidence>
<sequence>MGFMELASGRYSVRSFDDRPITSEHLGIILKAANAAPTGCNYQPQRIYVVQSDEMLSKLREISKCTFGARTILVFTYNKDEDWKNPLESGVRSGVEDVSIVATHVMLQAWELGIGSCWVNYFSNSRLERELGIPENESSVLIMPVGYPSKDSGPLHLHEECKPLDATVRFI</sequence>
<evidence type="ECO:0000256" key="5">
    <source>
        <dbReference type="ARBA" id="ARBA00023002"/>
    </source>
</evidence>
<dbReference type="CDD" id="cd20609">
    <property type="entry name" value="nitroreductase"/>
    <property type="match status" value="1"/>
</dbReference>
<dbReference type="Pfam" id="PF00881">
    <property type="entry name" value="Nitroreductase"/>
    <property type="match status" value="2"/>
</dbReference>
<keyword evidence="5" id="KW-0560">Oxidoreductase</keyword>
<dbReference type="PATRIC" id="fig|1341157.4.peg.1670"/>
<feature type="domain" description="Nitroreductase" evidence="6">
    <location>
        <begin position="66"/>
        <end position="147"/>
    </location>
</feature>
<organism evidence="7 8">
    <name type="scientific">Ruminococcus flavefaciens 007c</name>
    <dbReference type="NCBI Taxonomy" id="1341157"/>
    <lineage>
        <taxon>Bacteria</taxon>
        <taxon>Bacillati</taxon>
        <taxon>Bacillota</taxon>
        <taxon>Clostridia</taxon>
        <taxon>Eubacteriales</taxon>
        <taxon>Oscillospiraceae</taxon>
        <taxon>Ruminococcus</taxon>
    </lineage>
</organism>
<dbReference type="GO" id="GO:0016491">
    <property type="term" value="F:oxidoreductase activity"/>
    <property type="evidence" value="ECO:0007669"/>
    <property type="project" value="UniProtKB-KW"/>
</dbReference>
<dbReference type="PANTHER" id="PTHR43673">
    <property type="entry name" value="NAD(P)H NITROREDUCTASE YDGI-RELATED"/>
    <property type="match status" value="1"/>
</dbReference>
<dbReference type="RefSeq" id="WP_037299067.1">
    <property type="nucleotide sequence ID" value="NZ_ATAX01000024.1"/>
</dbReference>
<reference evidence="7 8" key="1">
    <citation type="journal article" date="2014" name="PLoS ONE">
        <title>Rumen cellulosomics: divergent fiber-degrading strategies revealed by comparative genome-wide analysis of six ruminococcal strains.</title>
        <authorList>
            <person name="Dassa B."/>
            <person name="Borovok I."/>
            <person name="Ruimy-Israeli V."/>
            <person name="Lamed R."/>
            <person name="Flint H.J."/>
            <person name="Duncan S.H."/>
            <person name="Henrissat B."/>
            <person name="Coutinho P."/>
            <person name="Morrison M."/>
            <person name="Mosoni P."/>
            <person name="Yeoman C.J."/>
            <person name="White B.A."/>
            <person name="Bayer E.A."/>
        </authorList>
    </citation>
    <scope>NUCLEOTIDE SEQUENCE [LARGE SCALE GENOMIC DNA]</scope>
    <source>
        <strain evidence="7 8">007c</strain>
    </source>
</reference>
<evidence type="ECO:0000256" key="1">
    <source>
        <dbReference type="ARBA" id="ARBA00001917"/>
    </source>
</evidence>
<name>W7UYC6_RUMFL</name>
<keyword evidence="4" id="KW-0288">FMN</keyword>
<evidence type="ECO:0000256" key="3">
    <source>
        <dbReference type="ARBA" id="ARBA00022630"/>
    </source>
</evidence>
<protein>
    <recommendedName>
        <fullName evidence="6">Nitroreductase domain-containing protein</fullName>
    </recommendedName>
</protein>
<dbReference type="eggNOG" id="COG0778">
    <property type="taxonomic scope" value="Bacteria"/>
</dbReference>
<dbReference type="InterPro" id="IPR029479">
    <property type="entry name" value="Nitroreductase"/>
</dbReference>
<evidence type="ECO:0000259" key="6">
    <source>
        <dbReference type="Pfam" id="PF00881"/>
    </source>
</evidence>
<proteinExistence type="inferred from homology"/>
<comment type="caution">
    <text evidence="7">The sequence shown here is derived from an EMBL/GenBank/DDBJ whole genome shotgun (WGS) entry which is preliminary data.</text>
</comment>
<keyword evidence="8" id="KW-1185">Reference proteome</keyword>